<evidence type="ECO:0000259" key="8">
    <source>
        <dbReference type="Pfam" id="PF03799"/>
    </source>
</evidence>
<feature type="domain" description="POTRA" evidence="9">
    <location>
        <begin position="125"/>
        <end position="188"/>
    </location>
</feature>
<dbReference type="Pfam" id="PF03799">
    <property type="entry name" value="FtsQ_DivIB_C"/>
    <property type="match status" value="1"/>
</dbReference>
<keyword evidence="11" id="KW-1185">Reference proteome</keyword>
<dbReference type="PANTHER" id="PTHR37820">
    <property type="entry name" value="CELL DIVISION PROTEIN DIVIB"/>
    <property type="match status" value="1"/>
</dbReference>
<feature type="compositionally biased region" description="Low complexity" evidence="6">
    <location>
        <begin position="12"/>
        <end position="29"/>
    </location>
</feature>
<dbReference type="OrthoDB" id="4793367at2"/>
<dbReference type="AlphaFoldDB" id="A0A542SLJ1"/>
<evidence type="ECO:0000256" key="7">
    <source>
        <dbReference type="SAM" id="Phobius"/>
    </source>
</evidence>
<feature type="domain" description="Cell division protein FtsQ/DivIB C-terminal" evidence="8">
    <location>
        <begin position="203"/>
        <end position="296"/>
    </location>
</feature>
<dbReference type="GO" id="GO:0051301">
    <property type="term" value="P:cell division"/>
    <property type="evidence" value="ECO:0007669"/>
    <property type="project" value="UniProtKB-KW"/>
</dbReference>
<keyword evidence="3 7" id="KW-0812">Transmembrane</keyword>
<keyword evidence="7" id="KW-0472">Membrane</keyword>
<evidence type="ECO:0000256" key="6">
    <source>
        <dbReference type="SAM" id="MobiDB-lite"/>
    </source>
</evidence>
<reference evidence="10 11" key="1">
    <citation type="submission" date="2019-06" db="EMBL/GenBank/DDBJ databases">
        <title>Sequencing the genomes of 1000 actinobacteria strains.</title>
        <authorList>
            <person name="Klenk H.-P."/>
        </authorList>
    </citation>
    <scope>NUCLEOTIDE SEQUENCE [LARGE SCALE GENOMIC DNA]</scope>
    <source>
        <strain evidence="10 11">DSM 10596</strain>
    </source>
</reference>
<feature type="transmembrane region" description="Helical" evidence="7">
    <location>
        <begin position="97"/>
        <end position="120"/>
    </location>
</feature>
<evidence type="ECO:0000259" key="9">
    <source>
        <dbReference type="Pfam" id="PF08478"/>
    </source>
</evidence>
<accession>A0A542SLJ1</accession>
<feature type="region of interest" description="Disordered" evidence="6">
    <location>
        <begin position="1"/>
        <end position="72"/>
    </location>
</feature>
<dbReference type="Pfam" id="PF08478">
    <property type="entry name" value="POTRA_1"/>
    <property type="match status" value="1"/>
</dbReference>
<dbReference type="InterPro" id="IPR050487">
    <property type="entry name" value="FtsQ_DivIB"/>
</dbReference>
<protein>
    <submittedName>
        <fullName evidence="10">Cell division protein FtsQ</fullName>
    </submittedName>
</protein>
<evidence type="ECO:0000256" key="5">
    <source>
        <dbReference type="ARBA" id="ARBA00023306"/>
    </source>
</evidence>
<evidence type="ECO:0000256" key="1">
    <source>
        <dbReference type="ARBA" id="ARBA00022475"/>
    </source>
</evidence>
<dbReference type="InterPro" id="IPR013685">
    <property type="entry name" value="POTRA_FtsQ_type"/>
</dbReference>
<evidence type="ECO:0000256" key="2">
    <source>
        <dbReference type="ARBA" id="ARBA00022618"/>
    </source>
</evidence>
<dbReference type="Proteomes" id="UP000316181">
    <property type="component" value="Unassembled WGS sequence"/>
</dbReference>
<comment type="caution">
    <text evidence="10">The sequence shown here is derived from an EMBL/GenBank/DDBJ whole genome shotgun (WGS) entry which is preliminary data.</text>
</comment>
<keyword evidence="4 7" id="KW-1133">Transmembrane helix</keyword>
<keyword evidence="2 10" id="KW-0132">Cell division</keyword>
<organism evidence="10 11">
    <name type="scientific">Rarobacter incanus</name>
    <dbReference type="NCBI Taxonomy" id="153494"/>
    <lineage>
        <taxon>Bacteria</taxon>
        <taxon>Bacillati</taxon>
        <taxon>Actinomycetota</taxon>
        <taxon>Actinomycetes</taxon>
        <taxon>Micrococcales</taxon>
        <taxon>Rarobacteraceae</taxon>
        <taxon>Rarobacter</taxon>
    </lineage>
</organism>
<dbReference type="InterPro" id="IPR005548">
    <property type="entry name" value="Cell_div_FtsQ/DivIB_C"/>
</dbReference>
<name>A0A542SLJ1_9MICO</name>
<proteinExistence type="predicted"/>
<sequence>MKPPARPIAGPGRLVRAAAGSRAANRSGGEAVGAANRAGGAETPEREADESALPEAIDPTPGYIRPATGPRSVVSTGLQARIEERARIQSARRRRRWWWAGAVCAILAAVVWTIFFSPIFALQPNRVTIKGTEQTVDRASVEALVAKRTGTPLPRLNTTALRLAIKDVRGVQDVSIKRVWPRGIAITILAREPVAAVKDSASGGYVLLDAEAVQVGRVAKAPSDLPEISIPVAGDNKVVLESVLVVLAAIPQSLASDITTVRATTQDDITLVLDTKQQVVWGDSTNNVLKTKVLRVLRKDSGAAGVKVFDVSAPTAPITS</sequence>
<gene>
    <name evidence="10" type="ORF">FB389_0126</name>
</gene>
<dbReference type="RefSeq" id="WP_142110903.1">
    <property type="nucleotide sequence ID" value="NZ_BAAATB010000005.1"/>
</dbReference>
<keyword evidence="1" id="KW-1003">Cell membrane</keyword>
<evidence type="ECO:0000256" key="4">
    <source>
        <dbReference type="ARBA" id="ARBA00022989"/>
    </source>
</evidence>
<dbReference type="PANTHER" id="PTHR37820:SF1">
    <property type="entry name" value="CELL DIVISION PROTEIN FTSQ"/>
    <property type="match status" value="1"/>
</dbReference>
<keyword evidence="5" id="KW-0131">Cell cycle</keyword>
<dbReference type="EMBL" id="VFNV01000001">
    <property type="protein sequence ID" value="TQK75499.1"/>
    <property type="molecule type" value="Genomic_DNA"/>
</dbReference>
<dbReference type="GO" id="GO:0005886">
    <property type="term" value="C:plasma membrane"/>
    <property type="evidence" value="ECO:0007669"/>
    <property type="project" value="TreeGrafter"/>
</dbReference>
<evidence type="ECO:0000256" key="3">
    <source>
        <dbReference type="ARBA" id="ARBA00022692"/>
    </source>
</evidence>
<dbReference type="Gene3D" id="3.10.20.310">
    <property type="entry name" value="membrane protein fhac"/>
    <property type="match status" value="1"/>
</dbReference>
<evidence type="ECO:0000313" key="11">
    <source>
        <dbReference type="Proteomes" id="UP000316181"/>
    </source>
</evidence>
<evidence type="ECO:0000313" key="10">
    <source>
        <dbReference type="EMBL" id="TQK75499.1"/>
    </source>
</evidence>